<gene>
    <name evidence="1" type="ORF">CC1G_15262</name>
</gene>
<organism evidence="1 2">
    <name type="scientific">Coprinopsis cinerea (strain Okayama-7 / 130 / ATCC MYA-4618 / FGSC 9003)</name>
    <name type="common">Inky cap fungus</name>
    <name type="synonym">Hormographiella aspergillata</name>
    <dbReference type="NCBI Taxonomy" id="240176"/>
    <lineage>
        <taxon>Eukaryota</taxon>
        <taxon>Fungi</taxon>
        <taxon>Dikarya</taxon>
        <taxon>Basidiomycota</taxon>
        <taxon>Agaricomycotina</taxon>
        <taxon>Agaricomycetes</taxon>
        <taxon>Agaricomycetidae</taxon>
        <taxon>Agaricales</taxon>
        <taxon>Agaricineae</taxon>
        <taxon>Psathyrellaceae</taxon>
        <taxon>Coprinopsis</taxon>
    </lineage>
</organism>
<comment type="caution">
    <text evidence="1">The sequence shown here is derived from an EMBL/GenBank/DDBJ whole genome shotgun (WGS) entry which is preliminary data.</text>
</comment>
<evidence type="ECO:0000313" key="1">
    <source>
        <dbReference type="EMBL" id="EFI26860.1"/>
    </source>
</evidence>
<evidence type="ECO:0000313" key="2">
    <source>
        <dbReference type="Proteomes" id="UP000001861"/>
    </source>
</evidence>
<dbReference type="KEGG" id="cci:CC1G_15262"/>
<name>D6RPW1_COPC7</name>
<keyword evidence="2" id="KW-1185">Reference proteome</keyword>
<protein>
    <submittedName>
        <fullName evidence="1">Uncharacterized protein</fullName>
    </submittedName>
</protein>
<dbReference type="Proteomes" id="UP000001861">
    <property type="component" value="Unassembled WGS sequence"/>
</dbReference>
<dbReference type="VEuPathDB" id="FungiDB:CC1G_15262"/>
<dbReference type="RefSeq" id="XP_002910354.1">
    <property type="nucleotide sequence ID" value="XM_002910308.1"/>
</dbReference>
<dbReference type="HOGENOM" id="CLU_1372134_0_0_1"/>
<dbReference type="EMBL" id="AACS02000010">
    <property type="protein sequence ID" value="EFI26860.1"/>
    <property type="molecule type" value="Genomic_DNA"/>
</dbReference>
<proteinExistence type="predicted"/>
<sequence>MMSTESTVCGSILCAREESRVRTANEQLRVYEHTAVREVWCPGQFRPWMSDAGEGPKGLVEGRECTYSYAQKAACSSLREVKGSKTRQSHPLEAADCIKGSTFEFGLTVDDKRRSFQPRSSIPLPLPLPPRPLFNRPLAAYSSSTIWDPMLVDYDHDSARHSNAVQAIQCKAPILGLGSRSLVLGRNVCLDAKRLLAYA</sequence>
<dbReference type="GeneID" id="9378775"/>
<reference evidence="1 2" key="1">
    <citation type="journal article" date="2010" name="Proc. Natl. Acad. Sci. U.S.A.">
        <title>Insights into evolution of multicellular fungi from the assembled chromosomes of the mushroom Coprinopsis cinerea (Coprinus cinereus).</title>
        <authorList>
            <person name="Stajich J.E."/>
            <person name="Wilke S.K."/>
            <person name="Ahren D."/>
            <person name="Au C.H."/>
            <person name="Birren B.W."/>
            <person name="Borodovsky M."/>
            <person name="Burns C."/>
            <person name="Canback B."/>
            <person name="Casselton L.A."/>
            <person name="Cheng C.K."/>
            <person name="Deng J."/>
            <person name="Dietrich F.S."/>
            <person name="Fargo D.C."/>
            <person name="Farman M.L."/>
            <person name="Gathman A.C."/>
            <person name="Goldberg J."/>
            <person name="Guigo R."/>
            <person name="Hoegger P.J."/>
            <person name="Hooker J.B."/>
            <person name="Huggins A."/>
            <person name="James T.Y."/>
            <person name="Kamada T."/>
            <person name="Kilaru S."/>
            <person name="Kodira C."/>
            <person name="Kues U."/>
            <person name="Kupfer D."/>
            <person name="Kwan H.S."/>
            <person name="Lomsadze A."/>
            <person name="Li W."/>
            <person name="Lilly W.W."/>
            <person name="Ma L.J."/>
            <person name="Mackey A.J."/>
            <person name="Manning G."/>
            <person name="Martin F."/>
            <person name="Muraguchi H."/>
            <person name="Natvig D.O."/>
            <person name="Palmerini H."/>
            <person name="Ramesh M.A."/>
            <person name="Rehmeyer C.J."/>
            <person name="Roe B.A."/>
            <person name="Shenoy N."/>
            <person name="Stanke M."/>
            <person name="Ter-Hovhannisyan V."/>
            <person name="Tunlid A."/>
            <person name="Velagapudi R."/>
            <person name="Vision T.J."/>
            <person name="Zeng Q."/>
            <person name="Zolan M.E."/>
            <person name="Pukkila P.J."/>
        </authorList>
    </citation>
    <scope>NUCLEOTIDE SEQUENCE [LARGE SCALE GENOMIC DNA]</scope>
    <source>
        <strain evidence="2">Okayama-7 / 130 / ATCC MYA-4618 / FGSC 9003</strain>
    </source>
</reference>
<accession>D6RPW1</accession>
<dbReference type="InParanoid" id="D6RPW1"/>
<dbReference type="AlphaFoldDB" id="D6RPW1"/>